<evidence type="ECO:0000256" key="4">
    <source>
        <dbReference type="ARBA" id="ARBA00022553"/>
    </source>
</evidence>
<dbReference type="InterPro" id="IPR036890">
    <property type="entry name" value="HATPase_C_sf"/>
</dbReference>
<dbReference type="Gene3D" id="1.10.287.130">
    <property type="match status" value="1"/>
</dbReference>
<evidence type="ECO:0000256" key="6">
    <source>
        <dbReference type="ARBA" id="ARBA00022777"/>
    </source>
</evidence>
<dbReference type="PROSITE" id="PS50109">
    <property type="entry name" value="HIS_KIN"/>
    <property type="match status" value="1"/>
</dbReference>
<keyword evidence="7" id="KW-0902">Two-component regulatory system</keyword>
<dbReference type="GO" id="GO:0000155">
    <property type="term" value="F:phosphorelay sensor kinase activity"/>
    <property type="evidence" value="ECO:0007669"/>
    <property type="project" value="InterPro"/>
</dbReference>
<dbReference type="Proteomes" id="UP000430670">
    <property type="component" value="Unassembled WGS sequence"/>
</dbReference>
<evidence type="ECO:0000256" key="9">
    <source>
        <dbReference type="SAM" id="MobiDB-lite"/>
    </source>
</evidence>
<feature type="transmembrane region" description="Helical" evidence="10">
    <location>
        <begin position="219"/>
        <end position="242"/>
    </location>
</feature>
<evidence type="ECO:0000256" key="3">
    <source>
        <dbReference type="ARBA" id="ARBA00012438"/>
    </source>
</evidence>
<evidence type="ECO:0000313" key="13">
    <source>
        <dbReference type="Proteomes" id="UP000430670"/>
    </source>
</evidence>
<evidence type="ECO:0000256" key="8">
    <source>
        <dbReference type="ARBA" id="ARBA00023136"/>
    </source>
</evidence>
<dbReference type="FunFam" id="3.30.565.10:FF:000006">
    <property type="entry name" value="Sensor histidine kinase WalK"/>
    <property type="match status" value="1"/>
</dbReference>
<comment type="catalytic activity">
    <reaction evidence="1">
        <text>ATP + protein L-histidine = ADP + protein N-phospho-L-histidine.</text>
        <dbReference type="EC" id="2.7.13.3"/>
    </reaction>
</comment>
<dbReference type="InterPro" id="IPR003661">
    <property type="entry name" value="HisK_dim/P_dom"/>
</dbReference>
<dbReference type="PANTHER" id="PTHR43711">
    <property type="entry name" value="TWO-COMPONENT HISTIDINE KINASE"/>
    <property type="match status" value="1"/>
</dbReference>
<dbReference type="CDD" id="cd00082">
    <property type="entry name" value="HisKA"/>
    <property type="match status" value="1"/>
</dbReference>
<dbReference type="InterPro" id="IPR004358">
    <property type="entry name" value="Sig_transdc_His_kin-like_C"/>
</dbReference>
<dbReference type="Gene3D" id="3.30.565.10">
    <property type="entry name" value="Histidine kinase-like ATPase, C-terminal domain"/>
    <property type="match status" value="1"/>
</dbReference>
<evidence type="ECO:0000256" key="7">
    <source>
        <dbReference type="ARBA" id="ARBA00023012"/>
    </source>
</evidence>
<comment type="subcellular location">
    <subcellularLocation>
        <location evidence="2">Membrane</location>
    </subcellularLocation>
</comment>
<dbReference type="EC" id="2.7.13.3" evidence="3"/>
<dbReference type="SUPFAM" id="SSF55874">
    <property type="entry name" value="ATPase domain of HSP90 chaperone/DNA topoisomerase II/histidine kinase"/>
    <property type="match status" value="1"/>
</dbReference>
<sequence>MNVFTRTRTRLTIIYTGLMIVFLLLFTVITYMALSSMLYQEEKQELLSLLTGITSEQTKEMKKRHIFGSLGFPPYKNEEDHKDHYGKSRRDMAVVPPTEKYDDESSVSVATDDNTQMDDFIEADDPDRSKFLFYLLTDEKGSSIRSREVLPSIQPVVMEQIRDWVPTKTETKLVSVPGMRDQEFQLLIAVQPLYEGNRFIGAAYAGFDVTSSHHVLQRLLFVLGVLSLLSLFFAAGAAYYMAGRAMVPIVQSFTRQREFVADASHELRTPLSVLHSSIEVIEADDSRNLSEFSQQVLSDMKDEVRRMTRLVSDLLTLARADSGNLELLRENFDLRALIDQILRTFQHQATSKGVAMDFKGLSTISIWGDRERITQLLFILVDNAVKYTPTGGHVTLALELVKQVKGQQVRVTVQDTGIGIPEEAQTRIFDRFYRVDKGRSRQMGGTGLGLSIARWIVEAHGGTIQVESTAGSGSIFSASLPLQEEKGNQKGTQQDLLHRETH</sequence>
<accession>A0A6I3SJW8</accession>
<evidence type="ECO:0000256" key="10">
    <source>
        <dbReference type="SAM" id="Phobius"/>
    </source>
</evidence>
<dbReference type="InterPro" id="IPR003594">
    <property type="entry name" value="HATPase_dom"/>
</dbReference>
<reference evidence="12 13" key="1">
    <citation type="submission" date="2019-11" db="EMBL/GenBank/DDBJ databases">
        <title>Whole-genome sequence of a the green, strictly anaerobic photosynthetic bacterium Heliobacillus mobilis DSM 6151.</title>
        <authorList>
            <person name="Kyndt J.A."/>
            <person name="Meyer T.E."/>
        </authorList>
    </citation>
    <scope>NUCLEOTIDE SEQUENCE [LARGE SCALE GENOMIC DNA]</scope>
    <source>
        <strain evidence="12 13">DSM 6151</strain>
    </source>
</reference>
<dbReference type="FunFam" id="1.10.287.130:FF:000001">
    <property type="entry name" value="Two-component sensor histidine kinase"/>
    <property type="match status" value="1"/>
</dbReference>
<evidence type="ECO:0000256" key="1">
    <source>
        <dbReference type="ARBA" id="ARBA00000085"/>
    </source>
</evidence>
<feature type="domain" description="Histidine kinase" evidence="11">
    <location>
        <begin position="262"/>
        <end position="484"/>
    </location>
</feature>
<keyword evidence="10" id="KW-0812">Transmembrane</keyword>
<evidence type="ECO:0000313" key="12">
    <source>
        <dbReference type="EMBL" id="MTV49096.1"/>
    </source>
</evidence>
<organism evidence="12 13">
    <name type="scientific">Heliobacterium mobile</name>
    <name type="common">Heliobacillus mobilis</name>
    <dbReference type="NCBI Taxonomy" id="28064"/>
    <lineage>
        <taxon>Bacteria</taxon>
        <taxon>Bacillati</taxon>
        <taxon>Bacillota</taxon>
        <taxon>Clostridia</taxon>
        <taxon>Eubacteriales</taxon>
        <taxon>Heliobacteriaceae</taxon>
        <taxon>Heliobacterium</taxon>
    </lineage>
</organism>
<keyword evidence="6 12" id="KW-0418">Kinase</keyword>
<name>A0A6I3SJW8_HELMO</name>
<dbReference type="SMART" id="SM00388">
    <property type="entry name" value="HisKA"/>
    <property type="match status" value="1"/>
</dbReference>
<dbReference type="SMART" id="SM00387">
    <property type="entry name" value="HATPase_c"/>
    <property type="match status" value="1"/>
</dbReference>
<dbReference type="OrthoDB" id="112712at2"/>
<proteinExistence type="predicted"/>
<dbReference type="InterPro" id="IPR050736">
    <property type="entry name" value="Sensor_HK_Regulatory"/>
</dbReference>
<keyword evidence="8 10" id="KW-0472">Membrane</keyword>
<keyword evidence="4" id="KW-0597">Phosphoprotein</keyword>
<dbReference type="EMBL" id="WNKU01000008">
    <property type="protein sequence ID" value="MTV49096.1"/>
    <property type="molecule type" value="Genomic_DNA"/>
</dbReference>
<dbReference type="PANTHER" id="PTHR43711:SF1">
    <property type="entry name" value="HISTIDINE KINASE 1"/>
    <property type="match status" value="1"/>
</dbReference>
<dbReference type="Pfam" id="PF00512">
    <property type="entry name" value="HisKA"/>
    <property type="match status" value="1"/>
</dbReference>
<dbReference type="CDD" id="cd16922">
    <property type="entry name" value="HATPase_EvgS-ArcB-TorS-like"/>
    <property type="match status" value="1"/>
</dbReference>
<dbReference type="InterPro" id="IPR005467">
    <property type="entry name" value="His_kinase_dom"/>
</dbReference>
<dbReference type="PRINTS" id="PR00344">
    <property type="entry name" value="BCTRLSENSOR"/>
</dbReference>
<dbReference type="InterPro" id="IPR036097">
    <property type="entry name" value="HisK_dim/P_sf"/>
</dbReference>
<keyword evidence="5" id="KW-0808">Transferase</keyword>
<keyword evidence="13" id="KW-1185">Reference proteome</keyword>
<dbReference type="AlphaFoldDB" id="A0A6I3SJW8"/>
<feature type="transmembrane region" description="Helical" evidence="10">
    <location>
        <begin position="12"/>
        <end position="34"/>
    </location>
</feature>
<dbReference type="SUPFAM" id="SSF47384">
    <property type="entry name" value="Homodimeric domain of signal transducing histidine kinase"/>
    <property type="match status" value="1"/>
</dbReference>
<evidence type="ECO:0000259" key="11">
    <source>
        <dbReference type="PROSITE" id="PS50109"/>
    </source>
</evidence>
<comment type="caution">
    <text evidence="12">The sequence shown here is derived from an EMBL/GenBank/DDBJ whole genome shotgun (WGS) entry which is preliminary data.</text>
</comment>
<dbReference type="GO" id="GO:0016020">
    <property type="term" value="C:membrane"/>
    <property type="evidence" value="ECO:0007669"/>
    <property type="project" value="UniProtKB-SubCell"/>
</dbReference>
<protein>
    <recommendedName>
        <fullName evidence="3">histidine kinase</fullName>
        <ecNumber evidence="3">2.7.13.3</ecNumber>
    </recommendedName>
</protein>
<gene>
    <name evidence="12" type="ORF">GJ688_08900</name>
</gene>
<keyword evidence="10" id="KW-1133">Transmembrane helix</keyword>
<dbReference type="Pfam" id="PF02518">
    <property type="entry name" value="HATPase_c"/>
    <property type="match status" value="1"/>
</dbReference>
<feature type="region of interest" description="Disordered" evidence="9">
    <location>
        <begin position="480"/>
        <end position="502"/>
    </location>
</feature>
<evidence type="ECO:0000256" key="2">
    <source>
        <dbReference type="ARBA" id="ARBA00004370"/>
    </source>
</evidence>
<evidence type="ECO:0000256" key="5">
    <source>
        <dbReference type="ARBA" id="ARBA00022679"/>
    </source>
</evidence>